<protein>
    <submittedName>
        <fullName evidence="1">Uncharacterized protein</fullName>
    </submittedName>
</protein>
<reference evidence="1 2" key="1">
    <citation type="journal article" date="2020" name="bioRxiv">
        <title>Metabolic contributions of an alphaproteobacterial endosymbiont in the apicomplexan Cardiosporidium cionae.</title>
        <authorList>
            <person name="Hunter E.S."/>
            <person name="Paight C.J."/>
            <person name="Lane C.E."/>
        </authorList>
    </citation>
    <scope>NUCLEOTIDE SEQUENCE [LARGE SCALE GENOMIC DNA]</scope>
    <source>
        <strain evidence="1">ESH_2018</strain>
    </source>
</reference>
<sequence>MKTIFSMTVTPICLSLRHSMLTAAQNGFENDEFWSLTLKRATKLASRMHTKECKRVLKALSIRGVTDETLLKALAVRIALMNVLVSEDVHCITCFKKQNLETHKLMHTFLIVFDISLLVYLTISQDVITVFTLCLSESPSVTDTITASDIADICLLFSEQRFVYTPLYASMAIAFCLKISSALPEDILHMAASFAKLELLDPPLMEHISQSTHHIFGAFNVHQITTILMTLALFNIPNDALFQKAASLFYEKGKKLSAEEWAINAFSFARFSHCEASSFLQALSFYLPPHVHTLTHLQKAELCISCQHLGLQNSTLVAILPETIDFSQLDWPLLASSVHALATMGMTRQDVWQHLTQLLILRLNFFHSLEQLEAFCQYFHLAYPFEILSSTDGSLLSLASLSPRGQLASEIDVCTSPTLPPSPSEWPSLTAPLTLMAAYG</sequence>
<feature type="non-terminal residue" evidence="1">
    <location>
        <position position="440"/>
    </location>
</feature>
<accession>A0ABQ7JE08</accession>
<comment type="caution">
    <text evidence="1">The sequence shown here is derived from an EMBL/GenBank/DDBJ whole genome shotgun (WGS) entry which is preliminary data.</text>
</comment>
<proteinExistence type="predicted"/>
<dbReference type="EMBL" id="JADAQX010000070">
    <property type="protein sequence ID" value="KAF8822242.1"/>
    <property type="molecule type" value="Genomic_DNA"/>
</dbReference>
<evidence type="ECO:0000313" key="2">
    <source>
        <dbReference type="Proteomes" id="UP000823046"/>
    </source>
</evidence>
<name>A0ABQ7JE08_9APIC</name>
<gene>
    <name evidence="1" type="ORF">IE077_000743</name>
</gene>
<dbReference type="Proteomes" id="UP000823046">
    <property type="component" value="Unassembled WGS sequence"/>
</dbReference>
<organism evidence="1 2">
    <name type="scientific">Cardiosporidium cionae</name>
    <dbReference type="NCBI Taxonomy" id="476202"/>
    <lineage>
        <taxon>Eukaryota</taxon>
        <taxon>Sar</taxon>
        <taxon>Alveolata</taxon>
        <taxon>Apicomplexa</taxon>
        <taxon>Aconoidasida</taxon>
        <taxon>Nephromycida</taxon>
        <taxon>Cardiosporidium</taxon>
    </lineage>
</organism>
<evidence type="ECO:0000313" key="1">
    <source>
        <dbReference type="EMBL" id="KAF8822242.1"/>
    </source>
</evidence>
<keyword evidence="2" id="KW-1185">Reference proteome</keyword>